<sequence length="308" mass="34437">MALVATAVRPFLVECVLMGDFVDVTSRDRWVQYHSLLKEFNEKSPRYLTKVRKQIQEATGCFIYAVIMPTFAASWRSEHFSHKFSQSLLMMRVTRSTIKAGNGNRSEGRKCGNVTNNAGKGKKKCTVSNALGDKDTPTRPMNLKKLRFVMQASLPNPGTPTMSEEPPIPPINTLPEGQDSNVETNELEPSVGTPEWDGSYVPEGSDIHDHDHPQGSRDDANMNSHANPGGTVGDYQQQQGSGGMDSDDDGPTMRWASYVKLLWEFQQKSPKYMAKVIQNIQDLTGHQMPKSPQRPRYDFQALEDSVLE</sequence>
<accession>A0A0C3ENX9</accession>
<evidence type="ECO:0000313" key="3">
    <source>
        <dbReference type="Proteomes" id="UP000053989"/>
    </source>
</evidence>
<reference evidence="3" key="2">
    <citation type="submission" date="2015-01" db="EMBL/GenBank/DDBJ databases">
        <title>Evolutionary Origins and Diversification of the Mycorrhizal Mutualists.</title>
        <authorList>
            <consortium name="DOE Joint Genome Institute"/>
            <consortium name="Mycorrhizal Genomics Consortium"/>
            <person name="Kohler A."/>
            <person name="Kuo A."/>
            <person name="Nagy L.G."/>
            <person name="Floudas D."/>
            <person name="Copeland A."/>
            <person name="Barry K.W."/>
            <person name="Cichocki N."/>
            <person name="Veneault-Fourrey C."/>
            <person name="LaButti K."/>
            <person name="Lindquist E.A."/>
            <person name="Lipzen A."/>
            <person name="Lundell T."/>
            <person name="Morin E."/>
            <person name="Murat C."/>
            <person name="Riley R."/>
            <person name="Ohm R."/>
            <person name="Sun H."/>
            <person name="Tunlid A."/>
            <person name="Henrissat B."/>
            <person name="Grigoriev I.V."/>
            <person name="Hibbett D.S."/>
            <person name="Martin F."/>
        </authorList>
    </citation>
    <scope>NUCLEOTIDE SEQUENCE [LARGE SCALE GENOMIC DNA]</scope>
    <source>
        <strain evidence="3">Foug A</strain>
    </source>
</reference>
<feature type="region of interest" description="Disordered" evidence="1">
    <location>
        <begin position="284"/>
        <end position="308"/>
    </location>
</feature>
<evidence type="ECO:0000313" key="2">
    <source>
        <dbReference type="EMBL" id="KIM69894.1"/>
    </source>
</evidence>
<reference evidence="2 3" key="1">
    <citation type="submission" date="2014-04" db="EMBL/GenBank/DDBJ databases">
        <authorList>
            <consortium name="DOE Joint Genome Institute"/>
            <person name="Kuo A."/>
            <person name="Kohler A."/>
            <person name="Nagy L.G."/>
            <person name="Floudas D."/>
            <person name="Copeland A."/>
            <person name="Barry K.W."/>
            <person name="Cichocki N."/>
            <person name="Veneault-Fourrey C."/>
            <person name="LaButti K."/>
            <person name="Lindquist E.A."/>
            <person name="Lipzen A."/>
            <person name="Lundell T."/>
            <person name="Morin E."/>
            <person name="Murat C."/>
            <person name="Sun H."/>
            <person name="Tunlid A."/>
            <person name="Henrissat B."/>
            <person name="Grigoriev I.V."/>
            <person name="Hibbett D.S."/>
            <person name="Martin F."/>
            <person name="Nordberg H.P."/>
            <person name="Cantor M.N."/>
            <person name="Hua S.X."/>
        </authorList>
    </citation>
    <scope>NUCLEOTIDE SEQUENCE [LARGE SCALE GENOMIC DNA]</scope>
    <source>
        <strain evidence="2 3">Foug A</strain>
    </source>
</reference>
<organism evidence="2 3">
    <name type="scientific">Scleroderma citrinum Foug A</name>
    <dbReference type="NCBI Taxonomy" id="1036808"/>
    <lineage>
        <taxon>Eukaryota</taxon>
        <taxon>Fungi</taxon>
        <taxon>Dikarya</taxon>
        <taxon>Basidiomycota</taxon>
        <taxon>Agaricomycotina</taxon>
        <taxon>Agaricomycetes</taxon>
        <taxon>Agaricomycetidae</taxon>
        <taxon>Boletales</taxon>
        <taxon>Sclerodermatineae</taxon>
        <taxon>Sclerodermataceae</taxon>
        <taxon>Scleroderma</taxon>
    </lineage>
</organism>
<dbReference type="EMBL" id="KN822005">
    <property type="protein sequence ID" value="KIM69894.1"/>
    <property type="molecule type" value="Genomic_DNA"/>
</dbReference>
<dbReference type="AlphaFoldDB" id="A0A0C3ENX9"/>
<dbReference type="Proteomes" id="UP000053989">
    <property type="component" value="Unassembled WGS sequence"/>
</dbReference>
<protein>
    <submittedName>
        <fullName evidence="2">Uncharacterized protein</fullName>
    </submittedName>
</protein>
<dbReference type="InParanoid" id="A0A0C3ENX9"/>
<proteinExistence type="predicted"/>
<feature type="region of interest" description="Disordered" evidence="1">
    <location>
        <begin position="153"/>
        <end position="251"/>
    </location>
</feature>
<keyword evidence="3" id="KW-1185">Reference proteome</keyword>
<feature type="compositionally biased region" description="Basic and acidic residues" evidence="1">
    <location>
        <begin position="205"/>
        <end position="220"/>
    </location>
</feature>
<gene>
    <name evidence="2" type="ORF">SCLCIDRAFT_6357</name>
</gene>
<feature type="compositionally biased region" description="Polar residues" evidence="1">
    <location>
        <begin position="153"/>
        <end position="162"/>
    </location>
</feature>
<name>A0A0C3ENX9_9AGAM</name>
<evidence type="ECO:0000256" key="1">
    <source>
        <dbReference type="SAM" id="MobiDB-lite"/>
    </source>
</evidence>
<dbReference type="HOGENOM" id="CLU_903624_0_0_1"/>